<dbReference type="Pfam" id="PF00149">
    <property type="entry name" value="Metallophos"/>
    <property type="match status" value="1"/>
</dbReference>
<name>A0ABX7SQT1_9FLAO</name>
<dbReference type="InterPro" id="IPR015914">
    <property type="entry name" value="PAPs_N"/>
</dbReference>
<organism evidence="6 7">
    <name type="scientific">Polaribacter batillariae</name>
    <dbReference type="NCBI Taxonomy" id="2808900"/>
    <lineage>
        <taxon>Bacteria</taxon>
        <taxon>Pseudomonadati</taxon>
        <taxon>Bacteroidota</taxon>
        <taxon>Flavobacteriia</taxon>
        <taxon>Flavobacteriales</taxon>
        <taxon>Flavobacteriaceae</taxon>
    </lineage>
</organism>
<evidence type="ECO:0000313" key="6">
    <source>
        <dbReference type="EMBL" id="QTD36592.1"/>
    </source>
</evidence>
<dbReference type="InterPro" id="IPR008963">
    <property type="entry name" value="Purple_acid_Pase-like_N"/>
</dbReference>
<protein>
    <submittedName>
        <fullName evidence="6">Fibronectin type III domain-containing protein</fullName>
    </submittedName>
</protein>
<evidence type="ECO:0000256" key="2">
    <source>
        <dbReference type="SAM" id="SignalP"/>
    </source>
</evidence>
<sequence length="932" mass="104860">MSTKLSLTLLILMCTIFCYSQEIKPYLQTAKPTSIYINWKTDNNNGTNPEVKYGLTAGNLNMTATGTFENLEPQDPNYNTPYFYHTVKLTRLTPNTGYYYKVKSGVSDESAIEYFKTPPAIGTNTGKLRFIFLGDHQILNYQGNPYYKYNELVQAAKAKAEELYGTPIADNINLIVNDGDQVDLPRLQHYEEIHFEKQNYMTPNIPVITAIGNHELWGGNHMGIAAYYEHFVLDDDLTYQGIDSGTERYYAYQIGNVLFLVLDSELQGATQAAWAQNVINAAEIDPNVSWIITDCHRPYEAEQYANDYSSWYVNQIVPTLKNGSKFVYHVAGHHHLYARGQLKDYPAYHTISGGTAWPQYWGDSNNEVDREETQGSWNNFAYQIMEIDNDTNEMTVQSYSIGSLFNTKNNVLIDEFHLRRGIAAPDQPTITNNLSNPIELPYTFSSSAYSTSSTEDFNSTQFQISSDPNFDVLEVDSFRNKDNFYGADPNFPNGDEPLNVGEGIGIFDYTANTNMLINGTHYLRVRHRDENLGWSPWSPTQTFEIINSTDGDPIVSVDKNAYNTGETINVSFANFPGNNQDWIGIYPKDANPGSQASTSWQYTNGAVSGTMTFSVNTANEYYIVGLLDNGYTEITERVPFWVGNIPTLTTDQIEYDLGNPVTVTFTGAPNNNQDWIGIYKVGTDPETAVSSTAWDYVDATDGSKTFNNLGKGYYFAAYFLTNGYFEIGERVFFQVGDQITSITTNKSTYELNEAINVTFNDSPGLEKDWLGIYDASIDPSINGSDFWTYKYFGGLANGTTTIDGTGGGQGAPNQMPGSTGDYFIVMFTDDSYIEVSNRVYFEVVDSTLSNQEFEDARKNVIAFPNPLEHEMTVKSKYPISRIELYDLAGKKVYQVSNLNKKQFKLFKNNLPSGTYILKVDSDRLYNLKVVVK</sequence>
<dbReference type="PANTHER" id="PTHR22953:SF153">
    <property type="entry name" value="PURPLE ACID PHOSPHATASE"/>
    <property type="match status" value="1"/>
</dbReference>
<dbReference type="EMBL" id="CP071795">
    <property type="protein sequence ID" value="QTD36592.1"/>
    <property type="molecule type" value="Genomic_DNA"/>
</dbReference>
<proteinExistence type="predicted"/>
<accession>A0ABX7SQT1</accession>
<evidence type="ECO:0000256" key="1">
    <source>
        <dbReference type="ARBA" id="ARBA00022729"/>
    </source>
</evidence>
<dbReference type="PANTHER" id="PTHR22953">
    <property type="entry name" value="ACID PHOSPHATASE RELATED"/>
    <property type="match status" value="1"/>
</dbReference>
<dbReference type="SUPFAM" id="SSF56300">
    <property type="entry name" value="Metallo-dependent phosphatases"/>
    <property type="match status" value="1"/>
</dbReference>
<dbReference type="Pfam" id="PF18962">
    <property type="entry name" value="Por_Secre_tail"/>
    <property type="match status" value="1"/>
</dbReference>
<feature type="domain" description="Purple acid phosphatase N-terminal" evidence="4">
    <location>
        <begin position="27"/>
        <end position="117"/>
    </location>
</feature>
<evidence type="ECO:0000313" key="7">
    <source>
        <dbReference type="Proteomes" id="UP000663935"/>
    </source>
</evidence>
<feature type="signal peptide" evidence="2">
    <location>
        <begin position="1"/>
        <end position="20"/>
    </location>
</feature>
<feature type="chain" id="PRO_5046051928" evidence="2">
    <location>
        <begin position="21"/>
        <end position="932"/>
    </location>
</feature>
<evidence type="ECO:0000259" key="5">
    <source>
        <dbReference type="Pfam" id="PF18962"/>
    </source>
</evidence>
<keyword evidence="7" id="KW-1185">Reference proteome</keyword>
<dbReference type="InterPro" id="IPR004843">
    <property type="entry name" value="Calcineurin-like_PHP"/>
</dbReference>
<dbReference type="Pfam" id="PF16656">
    <property type="entry name" value="Pur_ac_phosph_N"/>
    <property type="match status" value="1"/>
</dbReference>
<dbReference type="Gene3D" id="3.60.21.10">
    <property type="match status" value="1"/>
</dbReference>
<evidence type="ECO:0000259" key="3">
    <source>
        <dbReference type="Pfam" id="PF00149"/>
    </source>
</evidence>
<feature type="domain" description="Calcineurin-like phosphoesterase" evidence="3">
    <location>
        <begin position="128"/>
        <end position="336"/>
    </location>
</feature>
<feature type="domain" description="Secretion system C-terminal sorting" evidence="5">
    <location>
        <begin position="863"/>
        <end position="924"/>
    </location>
</feature>
<dbReference type="Gene3D" id="2.60.40.380">
    <property type="entry name" value="Purple acid phosphatase-like, N-terminal"/>
    <property type="match status" value="1"/>
</dbReference>
<dbReference type="InterPro" id="IPR026444">
    <property type="entry name" value="Secre_tail"/>
</dbReference>
<keyword evidence="1 2" id="KW-0732">Signal</keyword>
<dbReference type="NCBIfam" id="TIGR04183">
    <property type="entry name" value="Por_Secre_tail"/>
    <property type="match status" value="1"/>
</dbReference>
<dbReference type="SUPFAM" id="SSF49363">
    <property type="entry name" value="Purple acid phosphatase, N-terminal domain"/>
    <property type="match status" value="1"/>
</dbReference>
<dbReference type="RefSeq" id="WP_207970776.1">
    <property type="nucleotide sequence ID" value="NZ_CP071795.1"/>
</dbReference>
<dbReference type="InterPro" id="IPR039331">
    <property type="entry name" value="PAPs-like"/>
</dbReference>
<reference evidence="6 7" key="1">
    <citation type="submission" date="2021-03" db="EMBL/GenBank/DDBJ databases">
        <title>Complete genome of Polaribacter_sp.G4M1.</title>
        <authorList>
            <person name="Jeong S.W."/>
            <person name="Bae J.W."/>
        </authorList>
    </citation>
    <scope>NUCLEOTIDE SEQUENCE [LARGE SCALE GENOMIC DNA]</scope>
    <source>
        <strain evidence="6 7">G4M1</strain>
    </source>
</reference>
<gene>
    <name evidence="6" type="ORF">JL193_10600</name>
</gene>
<evidence type="ECO:0000259" key="4">
    <source>
        <dbReference type="Pfam" id="PF16656"/>
    </source>
</evidence>
<dbReference type="Proteomes" id="UP000663935">
    <property type="component" value="Chromosome"/>
</dbReference>
<dbReference type="InterPro" id="IPR029052">
    <property type="entry name" value="Metallo-depent_PP-like"/>
</dbReference>